<dbReference type="RefSeq" id="WP_074370316.1">
    <property type="nucleotide sequence ID" value="NZ_FMID01000046.1"/>
</dbReference>
<feature type="transmembrane region" description="Helical" evidence="1">
    <location>
        <begin position="12"/>
        <end position="33"/>
    </location>
</feature>
<gene>
    <name evidence="2" type="ORF">L21_2007</name>
</gene>
<keyword evidence="1" id="KW-0472">Membrane</keyword>
<accession>A0A1M4MMI8</accession>
<dbReference type="OrthoDB" id="112238at2157"/>
<feature type="transmembrane region" description="Helical" evidence="1">
    <location>
        <begin position="39"/>
        <end position="64"/>
    </location>
</feature>
<dbReference type="STRING" id="118126.L21_2007"/>
<dbReference type="AlphaFoldDB" id="A0A1M4MMI8"/>
<evidence type="ECO:0000256" key="1">
    <source>
        <dbReference type="SAM" id="Phobius"/>
    </source>
</evidence>
<dbReference type="EMBL" id="FMID01000046">
    <property type="protein sequence ID" value="SCL76086.1"/>
    <property type="molecule type" value="Genomic_DNA"/>
</dbReference>
<protein>
    <submittedName>
        <fullName evidence="2">Uncharacterized protein</fullName>
    </submittedName>
</protein>
<keyword evidence="1" id="KW-1133">Transmembrane helix</keyword>
<organism evidence="2 3">
    <name type="scientific">Methanoculleus chikugoensis</name>
    <dbReference type="NCBI Taxonomy" id="118126"/>
    <lineage>
        <taxon>Archaea</taxon>
        <taxon>Methanobacteriati</taxon>
        <taxon>Methanobacteriota</taxon>
        <taxon>Stenosarchaea group</taxon>
        <taxon>Methanomicrobia</taxon>
        <taxon>Methanomicrobiales</taxon>
        <taxon>Methanomicrobiaceae</taxon>
        <taxon>Methanoculleus</taxon>
    </lineage>
</organism>
<reference evidence="2 3" key="1">
    <citation type="submission" date="2016-08" db="EMBL/GenBank/DDBJ databases">
        <authorList>
            <person name="Seilhamer J.J."/>
        </authorList>
    </citation>
    <scope>NUCLEOTIDE SEQUENCE [LARGE SCALE GENOMIC DNA]</scope>
    <source>
        <strain evidence="2">L21-II-0</strain>
    </source>
</reference>
<dbReference type="Proteomes" id="UP000184671">
    <property type="component" value="Unassembled WGS sequence"/>
</dbReference>
<keyword evidence="1" id="KW-0812">Transmembrane</keyword>
<proteinExistence type="predicted"/>
<sequence length="125" mass="13847">MEYSKVRGFHWLTWTVIGLSALLLAGLAVAIVYQSNVGIVVGLMAGILQYVFLLVFIGIVACIIGGRLKAWLETWLERYLDALVEQKSKNLDAGAKLAVLNEKIEGMKDKIDRIEGVLVKISEQE</sequence>
<evidence type="ECO:0000313" key="2">
    <source>
        <dbReference type="EMBL" id="SCL76086.1"/>
    </source>
</evidence>
<name>A0A1M4MMI8_9EURY</name>
<evidence type="ECO:0000313" key="3">
    <source>
        <dbReference type="Proteomes" id="UP000184671"/>
    </source>
</evidence>